<organism evidence="2 3">
    <name type="scientific">Trametes coccinea (strain BRFM310)</name>
    <name type="common">Pycnoporus coccineus</name>
    <dbReference type="NCBI Taxonomy" id="1353009"/>
    <lineage>
        <taxon>Eukaryota</taxon>
        <taxon>Fungi</taxon>
        <taxon>Dikarya</taxon>
        <taxon>Basidiomycota</taxon>
        <taxon>Agaricomycotina</taxon>
        <taxon>Agaricomycetes</taxon>
        <taxon>Polyporales</taxon>
        <taxon>Polyporaceae</taxon>
        <taxon>Trametes</taxon>
    </lineage>
</organism>
<proteinExistence type="predicted"/>
<dbReference type="Proteomes" id="UP000193067">
    <property type="component" value="Unassembled WGS sequence"/>
</dbReference>
<evidence type="ECO:0000313" key="2">
    <source>
        <dbReference type="EMBL" id="OSD01767.1"/>
    </source>
</evidence>
<gene>
    <name evidence="2" type="ORF">PYCCODRAFT_1425724</name>
</gene>
<sequence>MAASHETFHTVVDAFTLVSLALGARKIYLRICPNIHQVNELHAIVTEWRVFMATLTGPYRVDFERQFPGYLTAMEGQVGRFEMELNSLAMDLREASAWDAYNPLANLSKRMKQTKGDIDQVDVNFRRTTADYRDSGRHGVFAVSRVNPGAHAGPSSGYHNVNSGGGAHAGPSSGYHDVPIPQTTNNGAADVQEVANIQDMRRRLMARLPFAAIRDHGMRNAVDRANRVINTLIQSVQGGAANFRA</sequence>
<name>A0A1Y2IKU5_TRAC3</name>
<accession>A0A1Y2IKU5</accession>
<feature type="region of interest" description="Disordered" evidence="1">
    <location>
        <begin position="151"/>
        <end position="187"/>
    </location>
</feature>
<protein>
    <submittedName>
        <fullName evidence="2">Uncharacterized protein</fullName>
    </submittedName>
</protein>
<reference evidence="2 3" key="1">
    <citation type="journal article" date="2015" name="Biotechnol. Biofuels">
        <title>Enhanced degradation of softwood versus hardwood by the white-rot fungus Pycnoporus coccineus.</title>
        <authorList>
            <person name="Couturier M."/>
            <person name="Navarro D."/>
            <person name="Chevret D."/>
            <person name="Henrissat B."/>
            <person name="Piumi F."/>
            <person name="Ruiz-Duenas F.J."/>
            <person name="Martinez A.T."/>
            <person name="Grigoriev I.V."/>
            <person name="Riley R."/>
            <person name="Lipzen A."/>
            <person name="Berrin J.G."/>
            <person name="Master E.R."/>
            <person name="Rosso M.N."/>
        </authorList>
    </citation>
    <scope>NUCLEOTIDE SEQUENCE [LARGE SCALE GENOMIC DNA]</scope>
    <source>
        <strain evidence="2 3">BRFM310</strain>
    </source>
</reference>
<dbReference type="OrthoDB" id="2756305at2759"/>
<dbReference type="AlphaFoldDB" id="A0A1Y2IKU5"/>
<evidence type="ECO:0000256" key="1">
    <source>
        <dbReference type="SAM" id="MobiDB-lite"/>
    </source>
</evidence>
<evidence type="ECO:0000313" key="3">
    <source>
        <dbReference type="Proteomes" id="UP000193067"/>
    </source>
</evidence>
<dbReference type="EMBL" id="KZ084109">
    <property type="protein sequence ID" value="OSD01767.1"/>
    <property type="molecule type" value="Genomic_DNA"/>
</dbReference>
<keyword evidence="3" id="KW-1185">Reference proteome</keyword>